<dbReference type="InterPro" id="IPR013842">
    <property type="entry name" value="LepA_CTD"/>
</dbReference>
<feature type="binding site" evidence="7">
    <location>
        <begin position="1528"/>
        <end position="1532"/>
    </location>
    <ligand>
        <name>GTP</name>
        <dbReference type="ChEBI" id="CHEBI:37565"/>
    </ligand>
</feature>
<feature type="region of interest" description="Disordered" evidence="8">
    <location>
        <begin position="295"/>
        <end position="316"/>
    </location>
</feature>
<dbReference type="CDD" id="cd03699">
    <property type="entry name" value="EF4_II"/>
    <property type="match status" value="1"/>
</dbReference>
<comment type="subcellular location">
    <subcellularLocation>
        <location evidence="7">Mitochondrion inner membrane</location>
        <topology evidence="7">Peripheral membrane protein</topology>
        <orientation evidence="7">Matrix side</orientation>
    </subcellularLocation>
</comment>
<dbReference type="NCBIfam" id="TIGR01393">
    <property type="entry name" value="lepA"/>
    <property type="match status" value="1"/>
</dbReference>
<dbReference type="InterPro" id="IPR038363">
    <property type="entry name" value="LepA_C_sf"/>
</dbReference>
<feature type="compositionally biased region" description="Basic and acidic residues" evidence="8">
    <location>
        <begin position="27"/>
        <end position="40"/>
    </location>
</feature>
<dbReference type="InterPro" id="IPR005225">
    <property type="entry name" value="Small_GTP-bd"/>
</dbReference>
<comment type="function">
    <text evidence="7">Promotes mitochondrial protein synthesis. May act as a fidelity factor of the translation reaction, by catalyzing a one-codon backward translocation of tRNAs on improperly translocated ribosomes. Binds to mitochondrial ribosomes in a GTP-dependent manner.</text>
</comment>
<dbReference type="InterPro" id="IPR035654">
    <property type="entry name" value="LepA_IV"/>
</dbReference>
<gene>
    <name evidence="10" type="ORF">CI238_11964</name>
</gene>
<dbReference type="FunFam" id="2.40.30.10:FF:000015">
    <property type="entry name" value="Translation factor GUF1, mitochondrial"/>
    <property type="match status" value="1"/>
</dbReference>
<feature type="domain" description="Tr-type G" evidence="9">
    <location>
        <begin position="1454"/>
        <end position="1635"/>
    </location>
</feature>
<dbReference type="Gene3D" id="3.40.50.300">
    <property type="entry name" value="P-loop containing nucleotide triphosphate hydrolases"/>
    <property type="match status" value="1"/>
</dbReference>
<accession>A0A167AU99</accession>
<dbReference type="Pfam" id="PF00679">
    <property type="entry name" value="EFG_C"/>
    <property type="match status" value="1"/>
</dbReference>
<comment type="similarity">
    <text evidence="7">Belongs to the GTP-binding elongation factor family. LepA subfamily.</text>
</comment>
<dbReference type="STRING" id="1573173.A0A167AU99"/>
<dbReference type="Proteomes" id="UP000076584">
    <property type="component" value="Unassembled WGS sequence"/>
</dbReference>
<evidence type="ECO:0000256" key="1">
    <source>
        <dbReference type="ARBA" id="ARBA00005454"/>
    </source>
</evidence>
<evidence type="ECO:0000256" key="4">
    <source>
        <dbReference type="ARBA" id="ARBA00022801"/>
    </source>
</evidence>
<dbReference type="NCBIfam" id="TIGR00231">
    <property type="entry name" value="small_GTP"/>
    <property type="match status" value="1"/>
</dbReference>
<organism evidence="10 11">
    <name type="scientific">Colletotrichum incanum</name>
    <name type="common">Soybean anthracnose fungus</name>
    <dbReference type="NCBI Taxonomy" id="1573173"/>
    <lineage>
        <taxon>Eukaryota</taxon>
        <taxon>Fungi</taxon>
        <taxon>Dikarya</taxon>
        <taxon>Ascomycota</taxon>
        <taxon>Pezizomycotina</taxon>
        <taxon>Sordariomycetes</taxon>
        <taxon>Hypocreomycetidae</taxon>
        <taxon>Glomerellales</taxon>
        <taxon>Glomerellaceae</taxon>
        <taxon>Colletotrichum</taxon>
        <taxon>Colletotrichum spaethianum species complex</taxon>
    </lineage>
</organism>
<dbReference type="PRINTS" id="PR00315">
    <property type="entry name" value="ELONGATNFCT"/>
</dbReference>
<dbReference type="PROSITE" id="PS00301">
    <property type="entry name" value="G_TR_1"/>
    <property type="match status" value="1"/>
</dbReference>
<dbReference type="CDD" id="cd03709">
    <property type="entry name" value="lepA_C"/>
    <property type="match status" value="1"/>
</dbReference>
<reference evidence="10 11" key="1">
    <citation type="submission" date="2015-06" db="EMBL/GenBank/DDBJ databases">
        <title>Survival trade-offs in plant roots during colonization by closely related pathogenic and mutualistic fungi.</title>
        <authorList>
            <person name="Hacquard S."/>
            <person name="Kracher B."/>
            <person name="Hiruma K."/>
            <person name="Weinman A."/>
            <person name="Muench P."/>
            <person name="Garrido Oter R."/>
            <person name="Ver Loren van Themaat E."/>
            <person name="Dallerey J.-F."/>
            <person name="Damm U."/>
            <person name="Henrissat B."/>
            <person name="Lespinet O."/>
            <person name="Thon M."/>
            <person name="Kemen E."/>
            <person name="McHardy A.C."/>
            <person name="Schulze-Lefert P."/>
            <person name="O'Connell R.J."/>
        </authorList>
    </citation>
    <scope>NUCLEOTIDE SEQUENCE [LARGE SCALE GENOMIC DNA]</scope>
    <source>
        <strain evidence="10 11">MAFF 238704</strain>
    </source>
</reference>
<feature type="region of interest" description="Disordered" evidence="8">
    <location>
        <begin position="199"/>
        <end position="279"/>
    </location>
</feature>
<feature type="region of interest" description="Disordered" evidence="8">
    <location>
        <begin position="1"/>
        <end position="146"/>
    </location>
</feature>
<dbReference type="Gene3D" id="2.40.30.10">
    <property type="entry name" value="Translation factors"/>
    <property type="match status" value="1"/>
</dbReference>
<dbReference type="Gene3D" id="3.30.70.2570">
    <property type="entry name" value="Elongation factor 4, C-terminal domain"/>
    <property type="match status" value="1"/>
</dbReference>
<protein>
    <submittedName>
        <fullName evidence="10">Gtp-binding protein</fullName>
    </submittedName>
</protein>
<feature type="compositionally biased region" description="Polar residues" evidence="8">
    <location>
        <begin position="918"/>
        <end position="929"/>
    </location>
</feature>
<dbReference type="SUPFAM" id="SSF52540">
    <property type="entry name" value="P-loop containing nucleoside triphosphate hydrolases"/>
    <property type="match status" value="1"/>
</dbReference>
<dbReference type="Gene3D" id="3.30.70.240">
    <property type="match status" value="1"/>
</dbReference>
<keyword evidence="3 7" id="KW-0999">Mitochondrion inner membrane</keyword>
<evidence type="ECO:0000313" key="10">
    <source>
        <dbReference type="EMBL" id="KZL80530.1"/>
    </source>
</evidence>
<dbReference type="CDD" id="cd02656">
    <property type="entry name" value="MIT"/>
    <property type="match status" value="1"/>
</dbReference>
<dbReference type="EMBL" id="LFIW01001887">
    <property type="protein sequence ID" value="KZL80530.1"/>
    <property type="molecule type" value="Genomic_DNA"/>
</dbReference>
<dbReference type="InterPro" id="IPR035647">
    <property type="entry name" value="EFG_III/V"/>
</dbReference>
<dbReference type="Pfam" id="PF00009">
    <property type="entry name" value="GTP_EFTU"/>
    <property type="match status" value="1"/>
</dbReference>
<feature type="region of interest" description="Disordered" evidence="8">
    <location>
        <begin position="792"/>
        <end position="987"/>
    </location>
</feature>
<dbReference type="InterPro" id="IPR006297">
    <property type="entry name" value="EF-4"/>
</dbReference>
<dbReference type="InterPro" id="IPR036181">
    <property type="entry name" value="MIT_dom_sf"/>
</dbReference>
<dbReference type="InterPro" id="IPR007330">
    <property type="entry name" value="MIT_dom"/>
</dbReference>
<sequence length="2053" mass="225466">MPSPHISTSATFSNAGTSQSPSHNHHHPDQDQDQVQDHRYLPQQTHQFHRSHPLWTQQQQQQQQSYQKQHRLSRSFPSSTNQLAAPRHQIGTRSDRPQAPVSSSLGNRLDGGTGTGIGTYFSRKTPSPLPRTSSLLPPPQSPAPFTTTAVDVVTHESTISYSEFDSEAPSYLRPSTTHSRSSSTGLSAEGIRNFNRWSASTTSSRASTQNHRATSSHARRLSVDASTLLTSSSTFAKNQSPQRLPRNRRRSNSSEASWGTYSGGSRLRTYSPAGPTRAEGLSTVFAPHQLGYSLGTEPSLSENATRAPPGASRAFKGGSAIEQNQAWDAFSAPGRRGTAEPDPQQLPRAAMPSDRNGEVSQMRGHSRNRSQTAKGSTDTTGSSRGRDRGNRPPSQKAMLSRALQKANTAVQLDNAQNFEGARHAYAEACDLLHQVLARTSTDEDRRKLEAIRRTYTSRIEELDQMAPIQPVSEGKALPARPESLGLRLNPSLQFDDDDLEESAGLETAALSRILREGSRSSPNYGGPGLPISRMQTLGEPSRSSSARLPEQYPLQSSFSRSPLRDRASDEQLIFQIPTEDAYMPPPLSPRRPPSPKLDGRSSPDGPVRSDFSLTARRTSQSPRHIRDSSRESNSWLDPIDESGDSTASSVHSRSSSAIVRRKHIRAPSGATEAEFDAALDAAVEAAYDDGYEPMGLSEPENYGFDDPIVAKALRKVELAKERVRQTEREVFEQANGAEKRTRSQTEQQSDKDVVHEDFYDDGSSDEEERILEEMTRDYSVDEFAFNLASHQVAARNSGSSDLAESSWQANAVSTDAVSAEVSTSPPDPVVTSNFPGAGSPKAPPPVQALPELPVKKSFSATTPSPGPGQSVRSRRMSGQNPKQLKIETSKLSQFGDPGRRYSVAQASNGTHGIDFDTSVMNGPADTNDSVGRPYSPPEGISPTQPVPPTPPLGHSRSRDSEDFTGSHSGSPSFRPPLRKNFSSSSLRSMKNRNLSLSNLDDASDMSPGTPLSSSFGVNSRYPAMPTLPTPLAAAFRDKFTSSSAGGLYLFDDSLHSPQSPGSPNPLQADAPVPLEPCPTDYLLRPFWLMRCLYQTLAHPRGGYLSNKLFVPRDVWKVKGVKIRNVEDKVATCDYLTAALLKLARVDTCDADAVLEEMQSLEGILEQVQASLTRKLGTDVGVQNSSMLFRDASNSAEIEAAISVPRSASVSGKSSSFSWRRLRSKNSAAGLNSSFNAKGNGPESGKESPGPETLPMTDHPTSRPSKRDPGNAQFTGPNAHYMGSLARLFDAAQTIDQIARQVEDPGLRHADKTQVGLELCTRHAAEFFGFFICRFVLSDLSVLLDKFIKRGSEWYTLMRGPPATSVRFTRDRLVSIPRQLRQHLYSPCQTSTSHPVSCSNISGQRPQHRPLQHKTSVWSYYGHNRLFHCGLPNYAKPAAPSRSALEERILAIPIERYRNFCIVAHIDHGKSTLSDRLLEITGTISASDANKQILDKLDVERERGITVKAQTCTMIYNYKGEDYLLHLVDTPGHVDFRAEVTRSYASCGGALLLVDASQGIQAQTVSNFHLAFAQDLALIPVVNKIDMPSADVPRVLEQMQTSFELEPSSAVLVSAKTGKNVANILPVVVEQVPHPIGEISKPLRILLVDSWYDNFRGVILLVRVFDGQVKAGDNLISFATGHKYTVGEVGIQYPNAVPQSVLRAGQVGYIYFNPGMKRIQDAKLGDTFTTVGSEDVVKPYPGFEEPKPMVFVAAFPTDQGDYTRLADSISQLVLNDRSVTLQKDYSEALGAGWRLGFLGSLHCSVFQDRLKQEHGASIIITDPTVPTKVEWADGSETIYQNPAEFPSQDEHRMRGATVYEPFVTATITLPEEYLGRVIELCESVRGEQRSFEFFHATQVILKYDIPAAQLVDDLFGKLKGATKGYATLDYEDSGWRASQLTKLQLLVNKQPVDAICRVIHTSQAERLGRQWVTKFKEHVDRQMFEVVIQAVAGKRIVARETIKPFRKDVLAKLHAADITRRKKLLEKQKAGRKRLRAVGNVVIDQSAFQSFLSR</sequence>
<dbReference type="SUPFAM" id="SSF54980">
    <property type="entry name" value="EF-G C-terminal domain-like"/>
    <property type="match status" value="2"/>
</dbReference>
<feature type="region of interest" description="Disordered" evidence="8">
    <location>
        <begin position="332"/>
        <end position="404"/>
    </location>
</feature>
<dbReference type="PROSITE" id="PS51722">
    <property type="entry name" value="G_TR_2"/>
    <property type="match status" value="1"/>
</dbReference>
<dbReference type="Pfam" id="PF06421">
    <property type="entry name" value="LepA_C"/>
    <property type="match status" value="1"/>
</dbReference>
<dbReference type="CDD" id="cd01890">
    <property type="entry name" value="LepA"/>
    <property type="match status" value="1"/>
</dbReference>
<dbReference type="GO" id="GO:0005525">
    <property type="term" value="F:GTP binding"/>
    <property type="evidence" value="ECO:0007669"/>
    <property type="project" value="UniProtKB-UniRule"/>
</dbReference>
<evidence type="ECO:0000256" key="5">
    <source>
        <dbReference type="ARBA" id="ARBA00023128"/>
    </source>
</evidence>
<keyword evidence="7" id="KW-0648">Protein biosynthesis</keyword>
<feature type="region of interest" description="Disordered" evidence="8">
    <location>
        <begin position="163"/>
        <end position="187"/>
    </location>
</feature>
<keyword evidence="2 7" id="KW-0547">Nucleotide-binding</keyword>
<feature type="compositionally biased region" description="Pro residues" evidence="8">
    <location>
        <begin position="583"/>
        <end position="595"/>
    </location>
</feature>
<dbReference type="Pfam" id="PF04212">
    <property type="entry name" value="MIT"/>
    <property type="match status" value="1"/>
</dbReference>
<keyword evidence="6 7" id="KW-0342">GTP-binding</keyword>
<dbReference type="InterPro" id="IPR009000">
    <property type="entry name" value="Transl_B-barrel_sf"/>
</dbReference>
<evidence type="ECO:0000313" key="11">
    <source>
        <dbReference type="Proteomes" id="UP000076584"/>
    </source>
</evidence>
<evidence type="ECO:0000256" key="8">
    <source>
        <dbReference type="SAM" id="MobiDB-lite"/>
    </source>
</evidence>
<evidence type="ECO:0000256" key="6">
    <source>
        <dbReference type="ARBA" id="ARBA00023134"/>
    </source>
</evidence>
<keyword evidence="11" id="KW-1185">Reference proteome</keyword>
<comment type="caution">
    <text evidence="10">The sequence shown here is derived from an EMBL/GenBank/DDBJ whole genome shotgun (WGS) entry which is preliminary data.</text>
</comment>
<dbReference type="InterPro" id="IPR000640">
    <property type="entry name" value="EFG_V-like"/>
</dbReference>
<dbReference type="InterPro" id="IPR000795">
    <property type="entry name" value="T_Tr_GTP-bd_dom"/>
</dbReference>
<dbReference type="GO" id="GO:0003924">
    <property type="term" value="F:GTPase activity"/>
    <property type="evidence" value="ECO:0007669"/>
    <property type="project" value="UniProtKB-UniRule"/>
</dbReference>
<dbReference type="InterPro" id="IPR031157">
    <property type="entry name" value="G_TR_CS"/>
</dbReference>
<feature type="compositionally biased region" description="Low complexity" evidence="8">
    <location>
        <begin position="226"/>
        <end position="244"/>
    </location>
</feature>
<comment type="catalytic activity">
    <reaction evidence="7">
        <text>GTP + H2O = GDP + phosphate + H(+)</text>
        <dbReference type="Rhea" id="RHEA:19669"/>
        <dbReference type="ChEBI" id="CHEBI:15377"/>
        <dbReference type="ChEBI" id="CHEBI:15378"/>
        <dbReference type="ChEBI" id="CHEBI:37565"/>
        <dbReference type="ChEBI" id="CHEBI:43474"/>
        <dbReference type="ChEBI" id="CHEBI:58189"/>
        <dbReference type="EC" id="3.6.5.n1"/>
    </reaction>
</comment>
<feature type="compositionally biased region" description="Polar residues" evidence="8">
    <location>
        <begin position="369"/>
        <end position="383"/>
    </location>
</feature>
<feature type="region of interest" description="Disordered" evidence="8">
    <location>
        <begin position="1229"/>
        <end position="1276"/>
    </location>
</feature>
<feature type="region of interest" description="Disordered" evidence="8">
    <location>
        <begin position="514"/>
        <end position="672"/>
    </location>
</feature>
<dbReference type="GO" id="GO:0005759">
    <property type="term" value="C:mitochondrial matrix"/>
    <property type="evidence" value="ECO:0007669"/>
    <property type="project" value="UniProtKB-UniRule"/>
</dbReference>
<feature type="compositionally biased region" description="Polar residues" evidence="8">
    <location>
        <begin position="611"/>
        <end position="622"/>
    </location>
</feature>
<dbReference type="SUPFAM" id="SSF116846">
    <property type="entry name" value="MIT domain"/>
    <property type="match status" value="1"/>
</dbReference>
<dbReference type="FunFam" id="3.30.70.240:FF:000007">
    <property type="entry name" value="Translation factor GUF1, mitochondrial"/>
    <property type="match status" value="1"/>
</dbReference>
<dbReference type="HAMAP" id="MF_00071">
    <property type="entry name" value="LepA"/>
    <property type="match status" value="1"/>
</dbReference>
<name>A0A167AU99_COLIC</name>
<dbReference type="PANTHER" id="PTHR37327:SF1">
    <property type="entry name" value="MICROTUBULE INTERACTING AND TRANSPORT DOMAIN-CONTAINING PROTEIN"/>
    <property type="match status" value="1"/>
</dbReference>
<dbReference type="GO" id="GO:0043022">
    <property type="term" value="F:ribosome binding"/>
    <property type="evidence" value="ECO:0007669"/>
    <property type="project" value="UniProtKB-UniRule"/>
</dbReference>
<proteinExistence type="inferred from homology"/>
<feature type="binding site" evidence="7">
    <location>
        <begin position="1463"/>
        <end position="1470"/>
    </location>
    <ligand>
        <name>GTP</name>
        <dbReference type="ChEBI" id="CHEBI:37565"/>
    </ligand>
</feature>
<dbReference type="FunFam" id="3.30.70.2570:FF:000001">
    <property type="entry name" value="Translation factor GUF1, mitochondrial"/>
    <property type="match status" value="1"/>
</dbReference>
<dbReference type="FunFam" id="3.30.70.870:FF:000004">
    <property type="entry name" value="Translation factor GUF1, mitochondrial"/>
    <property type="match status" value="1"/>
</dbReference>
<keyword evidence="7" id="KW-0472">Membrane</keyword>
<evidence type="ECO:0000256" key="2">
    <source>
        <dbReference type="ARBA" id="ARBA00022741"/>
    </source>
</evidence>
<evidence type="ECO:0000256" key="3">
    <source>
        <dbReference type="ARBA" id="ARBA00022792"/>
    </source>
</evidence>
<dbReference type="Gene3D" id="3.30.70.870">
    <property type="entry name" value="Elongation Factor G (Translational Gtpase), domain 3"/>
    <property type="match status" value="1"/>
</dbReference>
<keyword evidence="4 7" id="KW-0378">Hydrolase</keyword>
<feature type="compositionally biased region" description="Low complexity" evidence="8">
    <location>
        <begin position="199"/>
        <end position="208"/>
    </location>
</feature>
<comment type="similarity">
    <text evidence="1">Belongs to the TRAFAC class translation factor GTPase superfamily. Classic translation factor GTPase family. LepA subfamily.</text>
</comment>
<dbReference type="InterPro" id="IPR027417">
    <property type="entry name" value="P-loop_NTPase"/>
</dbReference>
<feature type="compositionally biased region" description="Low complexity" evidence="8">
    <location>
        <begin position="57"/>
        <end position="67"/>
    </location>
</feature>
<keyword evidence="5 7" id="KW-0496">Mitochondrion</keyword>
<evidence type="ECO:0000256" key="7">
    <source>
        <dbReference type="HAMAP-Rule" id="MF_03137"/>
    </source>
</evidence>
<dbReference type="GO" id="GO:0045727">
    <property type="term" value="P:positive regulation of translation"/>
    <property type="evidence" value="ECO:0007669"/>
    <property type="project" value="UniProtKB-UniRule"/>
</dbReference>
<feature type="region of interest" description="Disordered" evidence="8">
    <location>
        <begin position="724"/>
        <end position="766"/>
    </location>
</feature>
<evidence type="ECO:0000259" key="9">
    <source>
        <dbReference type="PROSITE" id="PS51722"/>
    </source>
</evidence>
<feature type="binding site" evidence="7">
    <location>
        <begin position="1582"/>
        <end position="1585"/>
    </location>
    <ligand>
        <name>GTP</name>
        <dbReference type="ChEBI" id="CHEBI:37565"/>
    </ligand>
</feature>
<dbReference type="Gene3D" id="1.20.58.80">
    <property type="entry name" value="Phosphotransferase system, lactose/cellobiose-type IIA subunit"/>
    <property type="match status" value="1"/>
</dbReference>
<feature type="compositionally biased region" description="Basic and acidic residues" evidence="8">
    <location>
        <begin position="724"/>
        <end position="757"/>
    </location>
</feature>
<feature type="compositionally biased region" description="Polar residues" evidence="8">
    <location>
        <begin position="794"/>
        <end position="834"/>
    </location>
</feature>
<dbReference type="GO" id="GO:0005743">
    <property type="term" value="C:mitochondrial inner membrane"/>
    <property type="evidence" value="ECO:0007669"/>
    <property type="project" value="UniProtKB-SubCell"/>
</dbReference>
<feature type="compositionally biased region" description="Polar residues" evidence="8">
    <location>
        <begin position="1"/>
        <end position="17"/>
    </location>
</feature>
<dbReference type="PANTHER" id="PTHR37327">
    <property type="entry name" value="CHROMOSOME 1, WHOLE GENOME SHOTGUN SEQUENCE"/>
    <property type="match status" value="1"/>
</dbReference>
<dbReference type="FunFam" id="3.40.50.300:FF:000078">
    <property type="entry name" value="Elongation factor 4"/>
    <property type="match status" value="1"/>
</dbReference>
<dbReference type="GO" id="GO:0006412">
    <property type="term" value="P:translation"/>
    <property type="evidence" value="ECO:0007669"/>
    <property type="project" value="UniProtKB-KW"/>
</dbReference>
<dbReference type="SUPFAM" id="SSF50447">
    <property type="entry name" value="Translation proteins"/>
    <property type="match status" value="1"/>
</dbReference>
<feature type="compositionally biased region" description="Low complexity" evidence="8">
    <location>
        <begin position="175"/>
        <end position="187"/>
    </location>
</feature>
<feature type="compositionally biased region" description="Low complexity" evidence="8">
    <location>
        <begin position="645"/>
        <end position="656"/>
    </location>
</feature>